<name>A0A7U2MGD6_ASPFN</name>
<dbReference type="AlphaFoldDB" id="A0A7U2MGD6"/>
<evidence type="ECO:0000256" key="1">
    <source>
        <dbReference type="SAM" id="SignalP"/>
    </source>
</evidence>
<protein>
    <submittedName>
        <fullName evidence="2">Uncharacterized protein</fullName>
    </submittedName>
</protein>
<sequence length="137" mass="16014">MGPQLFLIVGLFLQLLSAHELHPRAGPDCQFSVAASYLGETCDTFTRRWHIDRATFLSLNPAKSVGLGYFYGNDIVHNHSYLYSVNVYNHRYLYSDIIHKYQQFYGDIVNKHWRLYSNIVHNYRQLYSDNGVCYSHS</sequence>
<reference evidence="3" key="1">
    <citation type="journal article" date="2021" name="G3 (Bethesda)">
        <title>Chromosome assembled and annotated genome sequence of Aspergillus flavus NRRL 3357.</title>
        <authorList>
            <person name="Skerker J.M."/>
            <person name="Pianalto K.M."/>
            <person name="Mondo S.J."/>
            <person name="Yang K."/>
            <person name="Arkin A.P."/>
            <person name="Keller N.P."/>
            <person name="Grigoriev I.V."/>
            <person name="Louise Glass N.L."/>
        </authorList>
    </citation>
    <scope>NUCLEOTIDE SEQUENCE [LARGE SCALE GENOMIC DNA]</scope>
    <source>
        <strain evidence="3">ATCC 200026 / FGSC A1120 / IAM 13836 / NRRL 3357 / JCM 12722 / SRRC 167</strain>
    </source>
</reference>
<accession>A0A7U2MGD6</accession>
<evidence type="ECO:0000313" key="3">
    <source>
        <dbReference type="Proteomes" id="UP000596276"/>
    </source>
</evidence>
<dbReference type="Proteomes" id="UP000596276">
    <property type="component" value="Chromosome 2"/>
</dbReference>
<feature type="signal peptide" evidence="1">
    <location>
        <begin position="1"/>
        <end position="18"/>
    </location>
</feature>
<keyword evidence="3" id="KW-1185">Reference proteome</keyword>
<gene>
    <name evidence="2" type="ORF">F9C07_2226669</name>
</gene>
<dbReference type="VEuPathDB" id="FungiDB:F9C07_2226669"/>
<dbReference type="EMBL" id="CP044622">
    <property type="protein sequence ID" value="QRD83167.1"/>
    <property type="molecule type" value="Genomic_DNA"/>
</dbReference>
<dbReference type="VEuPathDB" id="FungiDB:AFLA_000370"/>
<feature type="chain" id="PRO_5031288353" evidence="1">
    <location>
        <begin position="19"/>
        <end position="137"/>
    </location>
</feature>
<evidence type="ECO:0000313" key="2">
    <source>
        <dbReference type="EMBL" id="QRD83167.1"/>
    </source>
</evidence>
<proteinExistence type="predicted"/>
<organism evidence="2 3">
    <name type="scientific">Aspergillus flavus (strain ATCC 200026 / FGSC A1120 / IAM 13836 / NRRL 3357 / JCM 12722 / SRRC 167)</name>
    <dbReference type="NCBI Taxonomy" id="332952"/>
    <lineage>
        <taxon>Eukaryota</taxon>
        <taxon>Fungi</taxon>
        <taxon>Dikarya</taxon>
        <taxon>Ascomycota</taxon>
        <taxon>Pezizomycotina</taxon>
        <taxon>Eurotiomycetes</taxon>
        <taxon>Eurotiomycetidae</taxon>
        <taxon>Eurotiales</taxon>
        <taxon>Aspergillaceae</taxon>
        <taxon>Aspergillus</taxon>
        <taxon>Aspergillus subgen. Circumdati</taxon>
    </lineage>
</organism>
<keyword evidence="1" id="KW-0732">Signal</keyword>